<evidence type="ECO:0000259" key="1">
    <source>
        <dbReference type="PROSITE" id="PS51462"/>
    </source>
</evidence>
<comment type="caution">
    <text evidence="2">The sequence shown here is derived from an EMBL/GenBank/DDBJ whole genome shotgun (WGS) entry which is preliminary data.</text>
</comment>
<dbReference type="InterPro" id="IPR000086">
    <property type="entry name" value="NUDIX_hydrolase_dom"/>
</dbReference>
<reference evidence="2 3" key="1">
    <citation type="submission" date="2020-04" db="EMBL/GenBank/DDBJ databases">
        <title>Rhizobium bacterial biofertilizers improve the content of phenolic compounds of Lactuca sativa L. under non-saline and saline-stress conditions.</title>
        <authorList>
            <person name="Ayuso-Calles M."/>
            <person name="Garcia-Estevez I."/>
            <person name="Jimenez-Gomez A."/>
            <person name="Flores-Felix J.D."/>
            <person name="Escribano-Bailon M."/>
            <person name="Rivas R."/>
        </authorList>
    </citation>
    <scope>NUCLEOTIDE SEQUENCE [LARGE SCALE GENOMIC DNA]</scope>
    <source>
        <strain evidence="2 3">GPTR02</strain>
    </source>
</reference>
<dbReference type="EMBL" id="JABEQY010000006">
    <property type="protein sequence ID" value="NNH63378.1"/>
    <property type="molecule type" value="Genomic_DNA"/>
</dbReference>
<dbReference type="RefSeq" id="WP_170280297.1">
    <property type="nucleotide sequence ID" value="NZ_JABEQY010000006.1"/>
</dbReference>
<dbReference type="Pfam" id="PF00293">
    <property type="entry name" value="NUDIX"/>
    <property type="match status" value="1"/>
</dbReference>
<sequence length="215" mass="23377">MLSAGLRPGTYLTHIGDGPMNDELKPWSVTASRITYEDRWIRVRSDDCVTADGTVIAPFHVLDYPDWINVIPLMPDGRVLLTREYRHGRGEIVAGLVAGGVEPGDSKTGDAAMAAARRELREETGYEASSFVKLLTSYPNAANHSNVVTSWLALGLSKVGKPAFDPGEKVDLLFADLAAILSDLQSGTVIMQSMHVAALYAAESWLRTQTFEGLK</sequence>
<accession>A0A7Y2W4R6</accession>
<organism evidence="2 3">
    <name type="scientific">Rhizobium laguerreae</name>
    <dbReference type="NCBI Taxonomy" id="1076926"/>
    <lineage>
        <taxon>Bacteria</taxon>
        <taxon>Pseudomonadati</taxon>
        <taxon>Pseudomonadota</taxon>
        <taxon>Alphaproteobacteria</taxon>
        <taxon>Hyphomicrobiales</taxon>
        <taxon>Rhizobiaceae</taxon>
        <taxon>Rhizobium/Agrobacterium group</taxon>
        <taxon>Rhizobium</taxon>
    </lineage>
</organism>
<feature type="domain" description="Nudix hydrolase" evidence="1">
    <location>
        <begin position="63"/>
        <end position="197"/>
    </location>
</feature>
<proteinExistence type="predicted"/>
<keyword evidence="2" id="KW-0378">Hydrolase</keyword>
<protein>
    <submittedName>
        <fullName evidence="2">NUDIX hydrolase</fullName>
    </submittedName>
</protein>
<name>A0A7Y2W4R6_9HYPH</name>
<dbReference type="CDD" id="cd03424">
    <property type="entry name" value="NUDIX_ADPRase_Nudt5_UGPPase_Nudt14"/>
    <property type="match status" value="1"/>
</dbReference>
<gene>
    <name evidence="2" type="ORF">HLI17_08720</name>
</gene>
<dbReference type="GO" id="GO:0016787">
    <property type="term" value="F:hydrolase activity"/>
    <property type="evidence" value="ECO:0007669"/>
    <property type="project" value="UniProtKB-KW"/>
</dbReference>
<dbReference type="InterPro" id="IPR015797">
    <property type="entry name" value="NUDIX_hydrolase-like_dom_sf"/>
</dbReference>
<dbReference type="AlphaFoldDB" id="A0A7Y2W4R6"/>
<dbReference type="Proteomes" id="UP000530654">
    <property type="component" value="Unassembled WGS sequence"/>
</dbReference>
<dbReference type="PROSITE" id="PS51462">
    <property type="entry name" value="NUDIX"/>
    <property type="match status" value="1"/>
</dbReference>
<evidence type="ECO:0000313" key="3">
    <source>
        <dbReference type="Proteomes" id="UP000530654"/>
    </source>
</evidence>
<dbReference type="SUPFAM" id="SSF55811">
    <property type="entry name" value="Nudix"/>
    <property type="match status" value="1"/>
</dbReference>
<dbReference type="Gene3D" id="3.90.79.10">
    <property type="entry name" value="Nucleoside Triphosphate Pyrophosphohydrolase"/>
    <property type="match status" value="1"/>
</dbReference>
<evidence type="ECO:0000313" key="2">
    <source>
        <dbReference type="EMBL" id="NNH63378.1"/>
    </source>
</evidence>